<gene>
    <name evidence="1" type="ORF">GLYMA_14G019300</name>
</gene>
<organism evidence="1">
    <name type="scientific">Glycine max</name>
    <name type="common">Soybean</name>
    <name type="synonym">Glycine hispida</name>
    <dbReference type="NCBI Taxonomy" id="3847"/>
    <lineage>
        <taxon>Eukaryota</taxon>
        <taxon>Viridiplantae</taxon>
        <taxon>Streptophyta</taxon>
        <taxon>Embryophyta</taxon>
        <taxon>Tracheophyta</taxon>
        <taxon>Spermatophyta</taxon>
        <taxon>Magnoliopsida</taxon>
        <taxon>eudicotyledons</taxon>
        <taxon>Gunneridae</taxon>
        <taxon>Pentapetalae</taxon>
        <taxon>rosids</taxon>
        <taxon>fabids</taxon>
        <taxon>Fabales</taxon>
        <taxon>Fabaceae</taxon>
        <taxon>Papilionoideae</taxon>
        <taxon>50 kb inversion clade</taxon>
        <taxon>NPAAA clade</taxon>
        <taxon>indigoferoid/millettioid clade</taxon>
        <taxon>Phaseoleae</taxon>
        <taxon>Glycine</taxon>
        <taxon>Glycine subgen. Soja</taxon>
    </lineage>
</organism>
<dbReference type="InParanoid" id="A0A0R0G8L0"/>
<dbReference type="EnsemblPlants" id="KRH14327">
    <property type="protein sequence ID" value="KRH14327"/>
    <property type="gene ID" value="GLYMA_14G019300"/>
</dbReference>
<evidence type="ECO:0000313" key="1">
    <source>
        <dbReference type="EMBL" id="KRH14327.1"/>
    </source>
</evidence>
<reference evidence="1" key="3">
    <citation type="submission" date="2018-07" db="EMBL/GenBank/DDBJ databases">
        <title>WGS assembly of Glycine max.</title>
        <authorList>
            <person name="Schmutz J."/>
            <person name="Cannon S."/>
            <person name="Schlueter J."/>
            <person name="Ma J."/>
            <person name="Mitros T."/>
            <person name="Nelson W."/>
            <person name="Hyten D."/>
            <person name="Song Q."/>
            <person name="Thelen J."/>
            <person name="Cheng J."/>
            <person name="Xu D."/>
            <person name="Hellsten U."/>
            <person name="May G."/>
            <person name="Yu Y."/>
            <person name="Sakurai T."/>
            <person name="Umezawa T."/>
            <person name="Bhattacharyya M."/>
            <person name="Sandhu D."/>
            <person name="Valliyodan B."/>
            <person name="Lindquist E."/>
            <person name="Peto M."/>
            <person name="Grant D."/>
            <person name="Shu S."/>
            <person name="Goodstein D."/>
            <person name="Barry K."/>
            <person name="Futrell-Griggs M."/>
            <person name="Abernathy B."/>
            <person name="Du J."/>
            <person name="Tian Z."/>
            <person name="Zhu L."/>
            <person name="Gill N."/>
            <person name="Joshi T."/>
            <person name="Libault M."/>
            <person name="Sethuraman A."/>
            <person name="Zhang X."/>
            <person name="Shinozaki K."/>
            <person name="Nguyen H."/>
            <person name="Wing R."/>
            <person name="Cregan P."/>
            <person name="Specht J."/>
            <person name="Grimwood J."/>
            <person name="Rokhsar D."/>
            <person name="Stacey G."/>
            <person name="Shoemaker R."/>
            <person name="Jackson S."/>
        </authorList>
    </citation>
    <scope>NUCLEOTIDE SEQUENCE</scope>
    <source>
        <tissue evidence="1">Callus</tissue>
    </source>
</reference>
<name>A0A0R0G8L0_SOYBN</name>
<reference evidence="2" key="2">
    <citation type="submission" date="2018-02" db="UniProtKB">
        <authorList>
            <consortium name="EnsemblPlants"/>
        </authorList>
    </citation>
    <scope>IDENTIFICATION</scope>
    <source>
        <strain evidence="2">Williams 82</strain>
    </source>
</reference>
<dbReference type="Gramene" id="KRH14327">
    <property type="protein sequence ID" value="KRH14327"/>
    <property type="gene ID" value="GLYMA_14G019300"/>
</dbReference>
<dbReference type="Proteomes" id="UP000008827">
    <property type="component" value="Chromosome 14"/>
</dbReference>
<reference evidence="1 2" key="1">
    <citation type="journal article" date="2010" name="Nature">
        <title>Genome sequence of the palaeopolyploid soybean.</title>
        <authorList>
            <person name="Schmutz J."/>
            <person name="Cannon S.B."/>
            <person name="Schlueter J."/>
            <person name="Ma J."/>
            <person name="Mitros T."/>
            <person name="Nelson W."/>
            <person name="Hyten D.L."/>
            <person name="Song Q."/>
            <person name="Thelen J.J."/>
            <person name="Cheng J."/>
            <person name="Xu D."/>
            <person name="Hellsten U."/>
            <person name="May G.D."/>
            <person name="Yu Y."/>
            <person name="Sakurai T."/>
            <person name="Umezawa T."/>
            <person name="Bhattacharyya M.K."/>
            <person name="Sandhu D."/>
            <person name="Valliyodan B."/>
            <person name="Lindquist E."/>
            <person name="Peto M."/>
            <person name="Grant D."/>
            <person name="Shu S."/>
            <person name="Goodstein D."/>
            <person name="Barry K."/>
            <person name="Futrell-Griggs M."/>
            <person name="Abernathy B."/>
            <person name="Du J."/>
            <person name="Tian Z."/>
            <person name="Zhu L."/>
            <person name="Gill N."/>
            <person name="Joshi T."/>
            <person name="Libault M."/>
            <person name="Sethuraman A."/>
            <person name="Zhang X.-C."/>
            <person name="Shinozaki K."/>
            <person name="Nguyen H.T."/>
            <person name="Wing R.A."/>
            <person name="Cregan P."/>
            <person name="Specht J."/>
            <person name="Grimwood J."/>
            <person name="Rokhsar D."/>
            <person name="Stacey G."/>
            <person name="Shoemaker R.C."/>
            <person name="Jackson S.A."/>
        </authorList>
    </citation>
    <scope>NUCLEOTIDE SEQUENCE [LARGE SCALE GENOMIC DNA]</scope>
    <source>
        <strain evidence="2">cv. Williams 82</strain>
        <tissue evidence="1">Callus</tissue>
    </source>
</reference>
<dbReference type="AlphaFoldDB" id="A0A0R0G8L0"/>
<proteinExistence type="predicted"/>
<sequence>MVTLQSAKCLILASVQLIGNLSKDIYFDLILAREREISSIHLLLLNLSICLQQSSVTVVREEEGMWEKLLDNLGVFNFYGFN</sequence>
<protein>
    <submittedName>
        <fullName evidence="1 2">Uncharacterized protein</fullName>
    </submittedName>
</protein>
<dbReference type="EMBL" id="CM000847">
    <property type="protein sequence ID" value="KRH14327.1"/>
    <property type="molecule type" value="Genomic_DNA"/>
</dbReference>
<keyword evidence="3" id="KW-1185">Reference proteome</keyword>
<evidence type="ECO:0000313" key="3">
    <source>
        <dbReference type="Proteomes" id="UP000008827"/>
    </source>
</evidence>
<evidence type="ECO:0000313" key="2">
    <source>
        <dbReference type="EnsemblPlants" id="KRH14327"/>
    </source>
</evidence>
<accession>A0A0R0G8L0</accession>